<dbReference type="AlphaFoldDB" id="A0A8J6B9J2"/>
<proteinExistence type="predicted"/>
<evidence type="ECO:0000313" key="1">
    <source>
        <dbReference type="EMBL" id="KAG9392787.1"/>
    </source>
</evidence>
<evidence type="ECO:0000313" key="2">
    <source>
        <dbReference type="Proteomes" id="UP000717585"/>
    </source>
</evidence>
<protein>
    <submittedName>
        <fullName evidence="1">Uncharacterized protein</fullName>
    </submittedName>
</protein>
<name>A0A8J6B9J2_9EUKA</name>
<dbReference type="Proteomes" id="UP000717585">
    <property type="component" value="Unassembled WGS sequence"/>
</dbReference>
<sequence length="181" mass="20280">MAEYNRHRDDGKTVRIGNWVAELQLQESMNGVPKNLNCPTAYLSAFDNQEAVYESTTRSMHANPSDRNTGRSVHVVNKKTVPFEPVLPKPKNGHASSIVFDDGEDKFMSTKQMEEAAIRELTPAPENDTNDNVDLDEPISFYTEKQHHIFHSKVGGKARFAKCTDFSAPTELYGKGAVHIE</sequence>
<organism evidence="1 2">
    <name type="scientific">Carpediemonas membranifera</name>
    <dbReference type="NCBI Taxonomy" id="201153"/>
    <lineage>
        <taxon>Eukaryota</taxon>
        <taxon>Metamonada</taxon>
        <taxon>Carpediemonas-like organisms</taxon>
        <taxon>Carpediemonas</taxon>
    </lineage>
</organism>
<keyword evidence="2" id="KW-1185">Reference proteome</keyword>
<comment type="caution">
    <text evidence="1">The sequence shown here is derived from an EMBL/GenBank/DDBJ whole genome shotgun (WGS) entry which is preliminary data.</text>
</comment>
<gene>
    <name evidence="1" type="ORF">J8273_5819</name>
</gene>
<reference evidence="1" key="1">
    <citation type="submission" date="2021-05" db="EMBL/GenBank/DDBJ databases">
        <title>A free-living protist that lacks canonical eukaryotic 1 DNA replication and segregation systems.</title>
        <authorList>
            <person name="Salas-Leiva D.E."/>
            <person name="Tromer E.C."/>
            <person name="Curtis B.A."/>
            <person name="Jerlstrom-Hultqvist J."/>
            <person name="Kolisko M."/>
            <person name="Yi Z."/>
            <person name="Salas-Leiva J.S."/>
            <person name="Gallot-Lavallee L."/>
            <person name="Kops G.J.P.L."/>
            <person name="Archibald J.M."/>
            <person name="Simpson A.G.B."/>
            <person name="Roger A.J."/>
        </authorList>
    </citation>
    <scope>NUCLEOTIDE SEQUENCE</scope>
    <source>
        <strain evidence="1">BICM</strain>
    </source>
</reference>
<accession>A0A8J6B9J2</accession>
<dbReference type="EMBL" id="JAHDYR010000032">
    <property type="protein sequence ID" value="KAG9392787.1"/>
    <property type="molecule type" value="Genomic_DNA"/>
</dbReference>